<feature type="compositionally biased region" description="Polar residues" evidence="1">
    <location>
        <begin position="184"/>
        <end position="195"/>
    </location>
</feature>
<gene>
    <name evidence="2" type="ORF">LSALG_LOCUS12530</name>
</gene>
<reference evidence="2" key="1">
    <citation type="submission" date="2023-04" db="EMBL/GenBank/DDBJ databases">
        <authorList>
            <person name="Vijverberg K."/>
            <person name="Xiong W."/>
            <person name="Schranz E."/>
        </authorList>
    </citation>
    <scope>NUCLEOTIDE SEQUENCE</scope>
</reference>
<accession>A0AA35YEY9</accession>
<evidence type="ECO:0000313" key="3">
    <source>
        <dbReference type="Proteomes" id="UP001177003"/>
    </source>
</evidence>
<keyword evidence="3" id="KW-1185">Reference proteome</keyword>
<dbReference type="AlphaFoldDB" id="A0AA35YEY9"/>
<organism evidence="2 3">
    <name type="scientific">Lactuca saligna</name>
    <name type="common">Willowleaf lettuce</name>
    <dbReference type="NCBI Taxonomy" id="75948"/>
    <lineage>
        <taxon>Eukaryota</taxon>
        <taxon>Viridiplantae</taxon>
        <taxon>Streptophyta</taxon>
        <taxon>Embryophyta</taxon>
        <taxon>Tracheophyta</taxon>
        <taxon>Spermatophyta</taxon>
        <taxon>Magnoliopsida</taxon>
        <taxon>eudicotyledons</taxon>
        <taxon>Gunneridae</taxon>
        <taxon>Pentapetalae</taxon>
        <taxon>asterids</taxon>
        <taxon>campanulids</taxon>
        <taxon>Asterales</taxon>
        <taxon>Asteraceae</taxon>
        <taxon>Cichorioideae</taxon>
        <taxon>Cichorieae</taxon>
        <taxon>Lactucinae</taxon>
        <taxon>Lactuca</taxon>
    </lineage>
</organism>
<dbReference type="Proteomes" id="UP001177003">
    <property type="component" value="Chromosome 2"/>
</dbReference>
<name>A0AA35YEY9_LACSI</name>
<sequence>MELRSKMTKEVDKVDQNYFNLYTKIDIVVDVVMKIVEFCNSLLTKFNLKSESDSKHFVKLEELLRNVKELISKLVVSASSLVSQESFSQMFSLLESNLRVDLAPLLKLVNFMPSDAPLIKIGVQEREKCGGSSVSKGVDTGSSNDHSQGSAIRKVMSTQLPTLLPTSLSTTSTIMNSNPLTKGITIGSSAGGSNSKPPPLKKEMEGKGKGINTDPTKEDKKIVLEKEIVRQRQIESILRQGKEILLVLRWVIQPNHTIMKQSNRLFHLVTCMIV</sequence>
<dbReference type="EMBL" id="OX465078">
    <property type="protein sequence ID" value="CAI9272298.1"/>
    <property type="molecule type" value="Genomic_DNA"/>
</dbReference>
<feature type="region of interest" description="Disordered" evidence="1">
    <location>
        <begin position="184"/>
        <end position="215"/>
    </location>
</feature>
<evidence type="ECO:0000313" key="2">
    <source>
        <dbReference type="EMBL" id="CAI9272298.1"/>
    </source>
</evidence>
<proteinExistence type="predicted"/>
<evidence type="ECO:0000256" key="1">
    <source>
        <dbReference type="SAM" id="MobiDB-lite"/>
    </source>
</evidence>
<protein>
    <submittedName>
        <fullName evidence="2">Uncharacterized protein</fullName>
    </submittedName>
</protein>